<keyword evidence="2" id="KW-1185">Reference proteome</keyword>
<dbReference type="EMBL" id="JAAGWD010000001">
    <property type="protein sequence ID" value="NEM96186.1"/>
    <property type="molecule type" value="Genomic_DNA"/>
</dbReference>
<organism evidence="1 2">
    <name type="scientific">Pontibacter burrus</name>
    <dbReference type="NCBI Taxonomy" id="2704466"/>
    <lineage>
        <taxon>Bacteria</taxon>
        <taxon>Pseudomonadati</taxon>
        <taxon>Bacteroidota</taxon>
        <taxon>Cytophagia</taxon>
        <taxon>Cytophagales</taxon>
        <taxon>Hymenobacteraceae</taxon>
        <taxon>Pontibacter</taxon>
    </lineage>
</organism>
<reference evidence="1 2" key="1">
    <citation type="submission" date="2020-02" db="EMBL/GenBank/DDBJ databases">
        <authorList>
            <person name="Kim M.K."/>
        </authorList>
    </citation>
    <scope>NUCLEOTIDE SEQUENCE [LARGE SCALE GENOMIC DNA]</scope>
    <source>
        <strain evidence="1 2">BT327</strain>
    </source>
</reference>
<accession>A0A6B3LPT6</accession>
<gene>
    <name evidence="1" type="ORF">GXP69_00640</name>
</gene>
<comment type="caution">
    <text evidence="1">The sequence shown here is derived from an EMBL/GenBank/DDBJ whole genome shotgun (WGS) entry which is preliminary data.</text>
</comment>
<evidence type="ECO:0000313" key="1">
    <source>
        <dbReference type="EMBL" id="NEM96186.1"/>
    </source>
</evidence>
<proteinExistence type="predicted"/>
<dbReference type="Proteomes" id="UP000474777">
    <property type="component" value="Unassembled WGS sequence"/>
</dbReference>
<sequence>MRHSEIQFKRRVQRTVEQQGLSVAFAQLLLRYEDISARMEAYYWECDTVREVRLEKLQATFHVSRREAQRLGRLYETAKR</sequence>
<dbReference type="RefSeq" id="WP_163910981.1">
    <property type="nucleotide sequence ID" value="NZ_JAAGWD010000001.1"/>
</dbReference>
<dbReference type="AlphaFoldDB" id="A0A6B3LPT6"/>
<name>A0A6B3LPT6_9BACT</name>
<evidence type="ECO:0000313" key="2">
    <source>
        <dbReference type="Proteomes" id="UP000474777"/>
    </source>
</evidence>
<protein>
    <submittedName>
        <fullName evidence="1">Uncharacterized protein</fullName>
    </submittedName>
</protein>